<proteinExistence type="predicted"/>
<evidence type="ECO:0000313" key="3">
    <source>
        <dbReference type="Proteomes" id="UP001162164"/>
    </source>
</evidence>
<protein>
    <submittedName>
        <fullName evidence="2">Uncharacterized protein</fullName>
    </submittedName>
</protein>
<comment type="caution">
    <text evidence="2">The sequence shown here is derived from an EMBL/GenBank/DDBJ whole genome shotgun (WGS) entry which is preliminary data.</text>
</comment>
<evidence type="ECO:0000256" key="1">
    <source>
        <dbReference type="SAM" id="Phobius"/>
    </source>
</evidence>
<reference evidence="2" key="1">
    <citation type="journal article" date="2023" name="Insect Mol. Biol.">
        <title>Genome sequencing provides insights into the evolution of gene families encoding plant cell wall-degrading enzymes in longhorned beetles.</title>
        <authorList>
            <person name="Shin N.R."/>
            <person name="Okamura Y."/>
            <person name="Kirsch R."/>
            <person name="Pauchet Y."/>
        </authorList>
    </citation>
    <scope>NUCLEOTIDE SEQUENCE</scope>
    <source>
        <strain evidence="2">MMC_N1</strain>
    </source>
</reference>
<evidence type="ECO:0000313" key="2">
    <source>
        <dbReference type="EMBL" id="KAJ8956211.1"/>
    </source>
</evidence>
<dbReference type="EMBL" id="JAPWTJ010003469">
    <property type="protein sequence ID" value="KAJ8956211.1"/>
    <property type="molecule type" value="Genomic_DNA"/>
</dbReference>
<feature type="transmembrane region" description="Helical" evidence="1">
    <location>
        <begin position="42"/>
        <end position="64"/>
    </location>
</feature>
<name>A0ABQ9IR02_9CUCU</name>
<keyword evidence="1" id="KW-1133">Transmembrane helix</keyword>
<dbReference type="Proteomes" id="UP001162164">
    <property type="component" value="Unassembled WGS sequence"/>
</dbReference>
<gene>
    <name evidence="2" type="ORF">NQ317_017544</name>
</gene>
<keyword evidence="3" id="KW-1185">Reference proteome</keyword>
<keyword evidence="1" id="KW-0812">Transmembrane</keyword>
<accession>A0ABQ9IR02</accession>
<organism evidence="2 3">
    <name type="scientific">Molorchus minor</name>
    <dbReference type="NCBI Taxonomy" id="1323400"/>
    <lineage>
        <taxon>Eukaryota</taxon>
        <taxon>Metazoa</taxon>
        <taxon>Ecdysozoa</taxon>
        <taxon>Arthropoda</taxon>
        <taxon>Hexapoda</taxon>
        <taxon>Insecta</taxon>
        <taxon>Pterygota</taxon>
        <taxon>Neoptera</taxon>
        <taxon>Endopterygota</taxon>
        <taxon>Coleoptera</taxon>
        <taxon>Polyphaga</taxon>
        <taxon>Cucujiformia</taxon>
        <taxon>Chrysomeloidea</taxon>
        <taxon>Cerambycidae</taxon>
        <taxon>Lamiinae</taxon>
        <taxon>Monochamini</taxon>
        <taxon>Molorchus</taxon>
    </lineage>
</organism>
<sequence>MDDFVSRSIQVPFTLLYGAEIWWGSMEFRTYQELLKKKQRKVLLGATGTYLMTATVALQVLAGIPPLDLLAEERGGCMGGTYN</sequence>
<keyword evidence="1" id="KW-0472">Membrane</keyword>